<keyword evidence="3" id="KW-0804">Transcription</keyword>
<name>Q3A848_SYNC1</name>
<evidence type="ECO:0000256" key="2">
    <source>
        <dbReference type="ARBA" id="ARBA00023125"/>
    </source>
</evidence>
<sequence>MLNLDNRASICLIVQIGNKYREAAIVTQNNDDLEYCSDFFKALAHPTRIVLVEDLAEGEKCVCDLAQKIDADISTVSRHLRELRNAGIVANQKRGNQVFYSLRTPCILNFLQCIRKLQ</sequence>
<proteinExistence type="predicted"/>
<gene>
    <name evidence="5" type="ordered locus">Pcar_0183</name>
</gene>
<protein>
    <submittedName>
        <fullName evidence="5">Helix-turn-helix transcriptional regulator, ArsR family</fullName>
    </submittedName>
</protein>
<dbReference type="InterPro" id="IPR036388">
    <property type="entry name" value="WH-like_DNA-bd_sf"/>
</dbReference>
<dbReference type="InterPro" id="IPR011991">
    <property type="entry name" value="ArsR-like_HTH"/>
</dbReference>
<dbReference type="KEGG" id="pca:Pcar_0183"/>
<dbReference type="AlphaFoldDB" id="Q3A848"/>
<evidence type="ECO:0000259" key="4">
    <source>
        <dbReference type="PROSITE" id="PS50987"/>
    </source>
</evidence>
<dbReference type="Pfam" id="PF01022">
    <property type="entry name" value="HTH_5"/>
    <property type="match status" value="1"/>
</dbReference>
<dbReference type="PROSITE" id="PS50987">
    <property type="entry name" value="HTH_ARSR_2"/>
    <property type="match status" value="1"/>
</dbReference>
<evidence type="ECO:0000256" key="3">
    <source>
        <dbReference type="ARBA" id="ARBA00023163"/>
    </source>
</evidence>
<dbReference type="PANTHER" id="PTHR43132">
    <property type="entry name" value="ARSENICAL RESISTANCE OPERON REPRESSOR ARSR-RELATED"/>
    <property type="match status" value="1"/>
</dbReference>
<dbReference type="PANTHER" id="PTHR43132:SF2">
    <property type="entry name" value="ARSENICAL RESISTANCE OPERON REPRESSOR ARSR-RELATED"/>
    <property type="match status" value="1"/>
</dbReference>
<accession>Q3A848</accession>
<dbReference type="SUPFAM" id="SSF46785">
    <property type="entry name" value="Winged helix' DNA-binding domain"/>
    <property type="match status" value="1"/>
</dbReference>
<dbReference type="NCBIfam" id="NF033788">
    <property type="entry name" value="HTH_metalloreg"/>
    <property type="match status" value="1"/>
</dbReference>
<keyword evidence="2" id="KW-0238">DNA-binding</keyword>
<dbReference type="InterPro" id="IPR051011">
    <property type="entry name" value="Metal_resp_trans_reg"/>
</dbReference>
<dbReference type="EMBL" id="CP000142">
    <property type="protein sequence ID" value="ABA87444.1"/>
    <property type="molecule type" value="Genomic_DNA"/>
</dbReference>
<dbReference type="InterPro" id="IPR001845">
    <property type="entry name" value="HTH_ArsR_DNA-bd_dom"/>
</dbReference>
<reference evidence="5 6" key="2">
    <citation type="journal article" date="2012" name="BMC Genomics">
        <title>The genome of Pelobacter carbinolicus reveals surprising metabolic capabilities and physiological features.</title>
        <authorList>
            <person name="Aklujkar M."/>
            <person name="Haveman S.A."/>
            <person name="Didonato R.Jr."/>
            <person name="Chertkov O."/>
            <person name="Han C.S."/>
            <person name="Land M.L."/>
            <person name="Brown P."/>
            <person name="Lovley D.R."/>
        </authorList>
    </citation>
    <scope>NUCLEOTIDE SEQUENCE [LARGE SCALE GENOMIC DNA]</scope>
    <source>
        <strain evidence="6">DSM 2380 / NBRC 103641 / GraBd1</strain>
    </source>
</reference>
<dbReference type="STRING" id="338963.Pcar_0183"/>
<dbReference type="GO" id="GO:0003700">
    <property type="term" value="F:DNA-binding transcription factor activity"/>
    <property type="evidence" value="ECO:0007669"/>
    <property type="project" value="InterPro"/>
</dbReference>
<dbReference type="InterPro" id="IPR036390">
    <property type="entry name" value="WH_DNA-bd_sf"/>
</dbReference>
<dbReference type="Proteomes" id="UP000002534">
    <property type="component" value="Chromosome"/>
</dbReference>
<dbReference type="GO" id="GO:0003677">
    <property type="term" value="F:DNA binding"/>
    <property type="evidence" value="ECO:0007669"/>
    <property type="project" value="UniProtKB-KW"/>
</dbReference>
<dbReference type="Gene3D" id="1.10.10.10">
    <property type="entry name" value="Winged helix-like DNA-binding domain superfamily/Winged helix DNA-binding domain"/>
    <property type="match status" value="1"/>
</dbReference>
<dbReference type="PRINTS" id="PR00778">
    <property type="entry name" value="HTHARSR"/>
</dbReference>
<evidence type="ECO:0000313" key="6">
    <source>
        <dbReference type="Proteomes" id="UP000002534"/>
    </source>
</evidence>
<keyword evidence="6" id="KW-1185">Reference proteome</keyword>
<dbReference type="CDD" id="cd00090">
    <property type="entry name" value="HTH_ARSR"/>
    <property type="match status" value="1"/>
</dbReference>
<organism evidence="5 6">
    <name type="scientific">Syntrophotalea carbinolica (strain DSM 2380 / NBRC 103641 / GraBd1)</name>
    <name type="common">Pelobacter carbinolicus</name>
    <dbReference type="NCBI Taxonomy" id="338963"/>
    <lineage>
        <taxon>Bacteria</taxon>
        <taxon>Pseudomonadati</taxon>
        <taxon>Thermodesulfobacteriota</taxon>
        <taxon>Desulfuromonadia</taxon>
        <taxon>Desulfuromonadales</taxon>
        <taxon>Syntrophotaleaceae</taxon>
        <taxon>Syntrophotalea</taxon>
    </lineage>
</organism>
<evidence type="ECO:0000256" key="1">
    <source>
        <dbReference type="ARBA" id="ARBA00023015"/>
    </source>
</evidence>
<dbReference type="HOGENOM" id="CLU_097806_6_2_7"/>
<reference evidence="6" key="1">
    <citation type="submission" date="2005-10" db="EMBL/GenBank/DDBJ databases">
        <title>Complete sequence of Pelobacter carbinolicus DSM 2380.</title>
        <authorList>
            <person name="Copeland A."/>
            <person name="Lucas S."/>
            <person name="Lapidus A."/>
            <person name="Barry K."/>
            <person name="Detter J.C."/>
            <person name="Glavina T."/>
            <person name="Hammon N."/>
            <person name="Israni S."/>
            <person name="Pitluck S."/>
            <person name="Chertkov O."/>
            <person name="Schmutz J."/>
            <person name="Larimer F."/>
            <person name="Land M."/>
            <person name="Kyrpides N."/>
            <person name="Ivanova N."/>
            <person name="Richardson P."/>
        </authorList>
    </citation>
    <scope>NUCLEOTIDE SEQUENCE [LARGE SCALE GENOMIC DNA]</scope>
    <source>
        <strain evidence="6">DSM 2380 / NBRC 103641 / GraBd1</strain>
    </source>
</reference>
<evidence type="ECO:0000313" key="5">
    <source>
        <dbReference type="EMBL" id="ABA87444.1"/>
    </source>
</evidence>
<keyword evidence="1" id="KW-0805">Transcription regulation</keyword>
<dbReference type="SMART" id="SM00418">
    <property type="entry name" value="HTH_ARSR"/>
    <property type="match status" value="1"/>
</dbReference>
<dbReference type="eggNOG" id="COG0640">
    <property type="taxonomic scope" value="Bacteria"/>
</dbReference>
<feature type="domain" description="HTH arsR-type" evidence="4">
    <location>
        <begin position="28"/>
        <end position="118"/>
    </location>
</feature>